<dbReference type="PANTHER" id="PTHR43685">
    <property type="entry name" value="GLYCOSYLTRANSFERASE"/>
    <property type="match status" value="1"/>
</dbReference>
<protein>
    <submittedName>
        <fullName evidence="2">Glycosyltransferase family 2 protein</fullName>
    </submittedName>
</protein>
<dbReference type="Pfam" id="PF00535">
    <property type="entry name" value="Glycos_transf_2"/>
    <property type="match status" value="1"/>
</dbReference>
<dbReference type="InterPro" id="IPR029044">
    <property type="entry name" value="Nucleotide-diphossugar_trans"/>
</dbReference>
<dbReference type="InterPro" id="IPR001173">
    <property type="entry name" value="Glyco_trans_2-like"/>
</dbReference>
<evidence type="ECO:0000313" key="3">
    <source>
        <dbReference type="Proteomes" id="UP001595478"/>
    </source>
</evidence>
<dbReference type="Gene3D" id="3.90.550.10">
    <property type="entry name" value="Spore Coat Polysaccharide Biosynthesis Protein SpsA, Chain A"/>
    <property type="match status" value="1"/>
</dbReference>
<dbReference type="InterPro" id="IPR050834">
    <property type="entry name" value="Glycosyltransf_2"/>
</dbReference>
<comment type="caution">
    <text evidence="2">The sequence shown here is derived from an EMBL/GenBank/DDBJ whole genome shotgun (WGS) entry which is preliminary data.</text>
</comment>
<sequence>MEQHNVSVVIPSKDRANVLERAIRSAYGQTVRVDEIIVVDDGSSDGTESLINELTTEFPSLKYVKNPVNKGAPFSRNRGAEESSGSLIAFLDSDDEWMPEKLEQQIKVMERHNTHAVFTNFEFHRPQGIQRGKVKEVIEESDLFGRNILGGTSSVLVRKDAFISVGGFTVELRSCQDWDLWIKLAALGKMYCIDQPLVKYHLDGGNRISADPSKALDGHKHIFSMVEPKIANLKAKQANKIKAMQKHRMAEVYVKNLGMKSKSFSSMIEAIKLWPSFGQFFNFCKIIYFIVFR</sequence>
<organism evidence="2 3">
    <name type="scientific">Agaribacter flavus</name>
    <dbReference type="NCBI Taxonomy" id="1902781"/>
    <lineage>
        <taxon>Bacteria</taxon>
        <taxon>Pseudomonadati</taxon>
        <taxon>Pseudomonadota</taxon>
        <taxon>Gammaproteobacteria</taxon>
        <taxon>Alteromonadales</taxon>
        <taxon>Alteromonadaceae</taxon>
        <taxon>Agaribacter</taxon>
    </lineage>
</organism>
<dbReference type="CDD" id="cd00761">
    <property type="entry name" value="Glyco_tranf_GTA_type"/>
    <property type="match status" value="1"/>
</dbReference>
<proteinExistence type="predicted"/>
<dbReference type="Proteomes" id="UP001595478">
    <property type="component" value="Unassembled WGS sequence"/>
</dbReference>
<gene>
    <name evidence="2" type="ORF">ACFOHL_06575</name>
</gene>
<dbReference type="SUPFAM" id="SSF53448">
    <property type="entry name" value="Nucleotide-diphospho-sugar transferases"/>
    <property type="match status" value="1"/>
</dbReference>
<evidence type="ECO:0000313" key="2">
    <source>
        <dbReference type="EMBL" id="MFC3121280.1"/>
    </source>
</evidence>
<reference evidence="3" key="1">
    <citation type="journal article" date="2019" name="Int. J. Syst. Evol. Microbiol.">
        <title>The Global Catalogue of Microorganisms (GCM) 10K type strain sequencing project: providing services to taxonomists for standard genome sequencing and annotation.</title>
        <authorList>
            <consortium name="The Broad Institute Genomics Platform"/>
            <consortium name="The Broad Institute Genome Sequencing Center for Infectious Disease"/>
            <person name="Wu L."/>
            <person name="Ma J."/>
        </authorList>
    </citation>
    <scope>NUCLEOTIDE SEQUENCE [LARGE SCALE GENOMIC DNA]</scope>
    <source>
        <strain evidence="3">KCTC 52473</strain>
    </source>
</reference>
<name>A0ABV7FQ63_9ALTE</name>
<dbReference type="EMBL" id="JBHRSW010000008">
    <property type="protein sequence ID" value="MFC3121280.1"/>
    <property type="molecule type" value="Genomic_DNA"/>
</dbReference>
<dbReference type="RefSeq" id="WP_376919419.1">
    <property type="nucleotide sequence ID" value="NZ_JBHRSW010000008.1"/>
</dbReference>
<keyword evidence="3" id="KW-1185">Reference proteome</keyword>
<feature type="domain" description="Glycosyltransferase 2-like" evidence="1">
    <location>
        <begin position="7"/>
        <end position="137"/>
    </location>
</feature>
<dbReference type="PANTHER" id="PTHR43685:SF2">
    <property type="entry name" value="GLYCOSYLTRANSFERASE 2-LIKE DOMAIN-CONTAINING PROTEIN"/>
    <property type="match status" value="1"/>
</dbReference>
<evidence type="ECO:0000259" key="1">
    <source>
        <dbReference type="Pfam" id="PF00535"/>
    </source>
</evidence>
<accession>A0ABV7FQ63</accession>